<dbReference type="Proteomes" id="UP000507695">
    <property type="component" value="Unassembled WGS sequence"/>
</dbReference>
<feature type="transmembrane region" description="Helical" evidence="1">
    <location>
        <begin position="133"/>
        <end position="150"/>
    </location>
</feature>
<protein>
    <submittedName>
        <fullName evidence="2">Ribonuclease H</fullName>
    </submittedName>
</protein>
<accession>A0A4P0XV41</accession>
<dbReference type="EMBL" id="CABDVL010000003">
    <property type="protein sequence ID" value="VTM51265.1"/>
    <property type="molecule type" value="Genomic_DNA"/>
</dbReference>
<dbReference type="AlphaFoldDB" id="A0A4P0XV41"/>
<keyword evidence="1" id="KW-0472">Membrane</keyword>
<evidence type="ECO:0000313" key="2">
    <source>
        <dbReference type="EMBL" id="VTM51265.1"/>
    </source>
</evidence>
<gene>
    <name evidence="2" type="primary">rnhA</name>
    <name evidence="2" type="ORF">NCTC9183_01677</name>
</gene>
<evidence type="ECO:0000256" key="1">
    <source>
        <dbReference type="SAM" id="Phobius"/>
    </source>
</evidence>
<organism evidence="2">
    <name type="scientific">Klebsiella pneumoniae</name>
    <dbReference type="NCBI Taxonomy" id="573"/>
    <lineage>
        <taxon>Bacteria</taxon>
        <taxon>Pseudomonadati</taxon>
        <taxon>Pseudomonadota</taxon>
        <taxon>Gammaproteobacteria</taxon>
        <taxon>Enterobacterales</taxon>
        <taxon>Enterobacteriaceae</taxon>
        <taxon>Klebsiella/Raoultella group</taxon>
        <taxon>Klebsiella</taxon>
        <taxon>Klebsiella pneumoniae complex</taxon>
    </lineage>
</organism>
<keyword evidence="1" id="KW-1133">Transmembrane helix</keyword>
<keyword evidence="1" id="KW-0812">Transmembrane</keyword>
<feature type="transmembrane region" description="Helical" evidence="1">
    <location>
        <begin position="109"/>
        <end position="127"/>
    </location>
</feature>
<name>A0A4P0XV41_KLEPN</name>
<proteinExistence type="predicted"/>
<sequence length="177" mass="19401">MPGNIFRASAKLSVILQKVSVFPMPRFKLTEFIIHKADIERGVMDHQLRAADVIHKLITTSAKVGLSSRNSSAIPCTPNASGSTSPIGLQIDVKIVTGQAAVDHLHGAILNDLVSFVVCPIWFIPVVSVSRTIWRVIAVLIAVIYVRLIVYKSISITGSLPEMLKQVENFHRRLLPG</sequence>
<reference evidence="2" key="1">
    <citation type="submission" date="2019-04" db="EMBL/GenBank/DDBJ databases">
        <authorList>
            <consortium name="Pathogen Informatics"/>
        </authorList>
    </citation>
    <scope>NUCLEOTIDE SEQUENCE</scope>
    <source>
        <strain evidence="2">NCTC9183</strain>
    </source>
</reference>